<dbReference type="Proteomes" id="UP001331761">
    <property type="component" value="Unassembled WGS sequence"/>
</dbReference>
<keyword evidence="2" id="KW-1185">Reference proteome</keyword>
<name>A0AAN8IQZ1_TRICO</name>
<accession>A0AAN8IQZ1</accession>
<dbReference type="PANTHER" id="PTHR24172">
    <property type="entry name" value="ANK_REP_REGION DOMAIN-CONTAINING PROTEIN"/>
    <property type="match status" value="1"/>
</dbReference>
<protein>
    <submittedName>
        <fullName evidence="1">Uncharacterized protein</fullName>
    </submittedName>
</protein>
<feature type="non-terminal residue" evidence="1">
    <location>
        <position position="1"/>
    </location>
</feature>
<sequence>GRRAIHYAATQSNAIYDTLVDLGADPRVTDSEGISAEACRRSPDRLRRTVSAESSLMMRSMSTDDEFYDP</sequence>
<dbReference type="EMBL" id="WIXE01003837">
    <property type="protein sequence ID" value="KAK5983579.1"/>
    <property type="molecule type" value="Genomic_DNA"/>
</dbReference>
<dbReference type="PANTHER" id="PTHR24172:SF4">
    <property type="entry name" value="ANK_REP_REGION DOMAIN-CONTAINING PROTEIN"/>
    <property type="match status" value="1"/>
</dbReference>
<evidence type="ECO:0000313" key="1">
    <source>
        <dbReference type="EMBL" id="KAK5983579.1"/>
    </source>
</evidence>
<comment type="caution">
    <text evidence="1">The sequence shown here is derived from an EMBL/GenBank/DDBJ whole genome shotgun (WGS) entry which is preliminary data.</text>
</comment>
<organism evidence="1 2">
    <name type="scientific">Trichostrongylus colubriformis</name>
    <name type="common">Black scour worm</name>
    <dbReference type="NCBI Taxonomy" id="6319"/>
    <lineage>
        <taxon>Eukaryota</taxon>
        <taxon>Metazoa</taxon>
        <taxon>Ecdysozoa</taxon>
        <taxon>Nematoda</taxon>
        <taxon>Chromadorea</taxon>
        <taxon>Rhabditida</taxon>
        <taxon>Rhabditina</taxon>
        <taxon>Rhabditomorpha</taxon>
        <taxon>Strongyloidea</taxon>
        <taxon>Trichostrongylidae</taxon>
        <taxon>Trichostrongylus</taxon>
    </lineage>
</organism>
<feature type="non-terminal residue" evidence="1">
    <location>
        <position position="70"/>
    </location>
</feature>
<evidence type="ECO:0000313" key="2">
    <source>
        <dbReference type="Proteomes" id="UP001331761"/>
    </source>
</evidence>
<proteinExistence type="predicted"/>
<reference evidence="1 2" key="1">
    <citation type="submission" date="2019-10" db="EMBL/GenBank/DDBJ databases">
        <title>Assembly and Annotation for the nematode Trichostrongylus colubriformis.</title>
        <authorList>
            <person name="Martin J."/>
        </authorList>
    </citation>
    <scope>NUCLEOTIDE SEQUENCE [LARGE SCALE GENOMIC DNA]</scope>
    <source>
        <strain evidence="1">G859</strain>
        <tissue evidence="1">Whole worm</tissue>
    </source>
</reference>
<dbReference type="AlphaFoldDB" id="A0AAN8IQZ1"/>
<gene>
    <name evidence="1" type="ORF">GCK32_014073</name>
</gene>